<comment type="caution">
    <text evidence="3">The sequence shown here is derived from an EMBL/GenBank/DDBJ whole genome shotgun (WGS) entry which is preliminary data.</text>
</comment>
<dbReference type="PANTHER" id="PTHR43174:SF1">
    <property type="entry name" value="UDP-N-ACETYLGLUCOSAMINE 2-EPIMERASE"/>
    <property type="match status" value="1"/>
</dbReference>
<dbReference type="SUPFAM" id="SSF53756">
    <property type="entry name" value="UDP-Glycosyltransferase/glycogen phosphorylase"/>
    <property type="match status" value="1"/>
</dbReference>
<reference evidence="3 4" key="1">
    <citation type="submission" date="2017-09" db="EMBL/GenBank/DDBJ databases">
        <title>Depth-based differentiation of microbial function through sediment-hosted aquifers and enrichment of novel symbionts in the deep terrestrial subsurface.</title>
        <authorList>
            <person name="Probst A.J."/>
            <person name="Ladd B."/>
            <person name="Jarett J.K."/>
            <person name="Geller-Mcgrath D.E."/>
            <person name="Sieber C.M."/>
            <person name="Emerson J.B."/>
            <person name="Anantharaman K."/>
            <person name="Thomas B.C."/>
            <person name="Malmstrom R."/>
            <person name="Stieglmeier M."/>
            <person name="Klingl A."/>
            <person name="Woyke T."/>
            <person name="Ryan C.M."/>
            <person name="Banfield J.F."/>
        </authorList>
    </citation>
    <scope>NUCLEOTIDE SEQUENCE [LARGE SCALE GENOMIC DNA]</scope>
    <source>
        <strain evidence="3">CG07_land_8_20_14_0_80_42_15</strain>
    </source>
</reference>
<dbReference type="GO" id="GO:0016853">
    <property type="term" value="F:isomerase activity"/>
    <property type="evidence" value="ECO:0007669"/>
    <property type="project" value="UniProtKB-KW"/>
</dbReference>
<keyword evidence="1" id="KW-0413">Isomerase</keyword>
<gene>
    <name evidence="3" type="ORF">COS99_01115</name>
</gene>
<evidence type="ECO:0000256" key="1">
    <source>
        <dbReference type="RuleBase" id="RU003513"/>
    </source>
</evidence>
<accession>A0A2J0KY53</accession>
<sequence length="375" mass="42482">MKKIKVINVVGCRPNFIKILPIMNEMNKHQEQFKQILVHTGQHYDGAMSKTLFEDIYLPQPDVYLGIGSGAHAEQTAKIMIEFEKVCIDKKPDLVLVVGDVNSTLACSLTAAKLCIPIAHVEAGLRSFDRSMPEEINRIVTDSLSSFLFTTCRDADKNLKREGISGKKIYFVGNIMIDTLIKFKAKAAANTWKKMKNIDYVLLTLHRPNNVDDKHALENILEALHEISKRMPIIFPAHPRTQKQIKVFGYEKYFRPFDLKQINFINSKNLINLTNPLPYLEFLNLMINAKFVLTDSGGVQEETTFLGISCLTIRESTERPITVAEGTNILVGTDKERIINESLKIISGRGKMGKVPKFWDGKTAKRIVNIFKKTL</sequence>
<dbReference type="Proteomes" id="UP000230052">
    <property type="component" value="Unassembled WGS sequence"/>
</dbReference>
<protein>
    <submittedName>
        <fullName evidence="3">UDP-N-acetylglucosamine 2-epimerase (Non-hydrolyzing)</fullName>
    </submittedName>
</protein>
<dbReference type="NCBIfam" id="TIGR00236">
    <property type="entry name" value="wecB"/>
    <property type="match status" value="1"/>
</dbReference>
<dbReference type="InterPro" id="IPR003331">
    <property type="entry name" value="UDP_GlcNAc_Epimerase_2_dom"/>
</dbReference>
<dbReference type="PANTHER" id="PTHR43174">
    <property type="entry name" value="UDP-N-ACETYLGLUCOSAMINE 2-EPIMERASE"/>
    <property type="match status" value="1"/>
</dbReference>
<evidence type="ECO:0000313" key="3">
    <source>
        <dbReference type="EMBL" id="PIU42234.1"/>
    </source>
</evidence>
<dbReference type="EMBL" id="PEWV01000013">
    <property type="protein sequence ID" value="PIU42234.1"/>
    <property type="molecule type" value="Genomic_DNA"/>
</dbReference>
<proteinExistence type="inferred from homology"/>
<evidence type="ECO:0000259" key="2">
    <source>
        <dbReference type="Pfam" id="PF02350"/>
    </source>
</evidence>
<dbReference type="AlphaFoldDB" id="A0A2J0KY53"/>
<name>A0A2J0KY53_9BACT</name>
<dbReference type="InterPro" id="IPR029767">
    <property type="entry name" value="WecB-like"/>
</dbReference>
<dbReference type="CDD" id="cd03786">
    <property type="entry name" value="GTB_UDP-GlcNAc_2-Epimerase"/>
    <property type="match status" value="1"/>
</dbReference>
<dbReference type="Pfam" id="PF02350">
    <property type="entry name" value="Epimerase_2"/>
    <property type="match status" value="1"/>
</dbReference>
<dbReference type="Gene3D" id="3.40.50.2000">
    <property type="entry name" value="Glycogen Phosphorylase B"/>
    <property type="match status" value="2"/>
</dbReference>
<evidence type="ECO:0000313" key="4">
    <source>
        <dbReference type="Proteomes" id="UP000230052"/>
    </source>
</evidence>
<feature type="domain" description="UDP-N-acetylglucosamine 2-epimerase" evidence="2">
    <location>
        <begin position="28"/>
        <end position="371"/>
    </location>
</feature>
<organism evidence="3 4">
    <name type="scientific">Candidatus Aquitaenariimonas noxiae</name>
    <dbReference type="NCBI Taxonomy" id="1974741"/>
    <lineage>
        <taxon>Bacteria</taxon>
        <taxon>Pseudomonadati</taxon>
        <taxon>Candidatus Omnitrophota</taxon>
        <taxon>Candidatus Aquitaenariimonas</taxon>
    </lineage>
</organism>
<comment type="similarity">
    <text evidence="1">Belongs to the UDP-N-acetylglucosamine 2-epimerase family.</text>
</comment>